<accession>A0A8S9ZX46</accession>
<dbReference type="OrthoDB" id="5844513at2759"/>
<proteinExistence type="inferred from homology"/>
<keyword evidence="17" id="KW-1185">Reference proteome</keyword>
<dbReference type="NCBIfam" id="NF001100">
    <property type="entry name" value="PRK00133.1"/>
    <property type="match status" value="1"/>
</dbReference>
<protein>
    <recommendedName>
        <fullName evidence="4">Methionine--tRNA ligase, cytoplasmic</fullName>
        <ecNumber evidence="3">6.1.1.10</ecNumber>
    </recommendedName>
    <alternativeName>
        <fullName evidence="11">Methionyl-tRNA synthetase</fullName>
    </alternativeName>
</protein>
<evidence type="ECO:0000256" key="4">
    <source>
        <dbReference type="ARBA" id="ARBA00018335"/>
    </source>
</evidence>
<dbReference type="GO" id="GO:0017101">
    <property type="term" value="C:aminoacyl-tRNA synthetase multienzyme complex"/>
    <property type="evidence" value="ECO:0007669"/>
    <property type="project" value="TreeGrafter"/>
</dbReference>
<dbReference type="SUPFAM" id="SSF52374">
    <property type="entry name" value="Nucleotidylyl transferase"/>
    <property type="match status" value="1"/>
</dbReference>
<keyword evidence="6 13" id="KW-0436">Ligase</keyword>
<dbReference type="InterPro" id="IPR041872">
    <property type="entry name" value="Anticodon_Met"/>
</dbReference>
<dbReference type="InterPro" id="IPR029038">
    <property type="entry name" value="MetRS_Zn"/>
</dbReference>
<dbReference type="Gene3D" id="3.40.50.620">
    <property type="entry name" value="HUPs"/>
    <property type="match status" value="1"/>
</dbReference>
<evidence type="ECO:0000256" key="7">
    <source>
        <dbReference type="ARBA" id="ARBA00022741"/>
    </source>
</evidence>
<dbReference type="Proteomes" id="UP000605970">
    <property type="component" value="Unassembled WGS sequence"/>
</dbReference>
<keyword evidence="8 13" id="KW-0067">ATP-binding</keyword>
<dbReference type="Pfam" id="PF19303">
    <property type="entry name" value="Anticodon_3"/>
    <property type="match status" value="1"/>
</dbReference>
<dbReference type="Pfam" id="PF09334">
    <property type="entry name" value="tRNA-synt_1g"/>
    <property type="match status" value="1"/>
</dbReference>
<organism evidence="16 17">
    <name type="scientific">Meloidogyne graminicola</name>
    <dbReference type="NCBI Taxonomy" id="189291"/>
    <lineage>
        <taxon>Eukaryota</taxon>
        <taxon>Metazoa</taxon>
        <taxon>Ecdysozoa</taxon>
        <taxon>Nematoda</taxon>
        <taxon>Chromadorea</taxon>
        <taxon>Rhabditida</taxon>
        <taxon>Tylenchina</taxon>
        <taxon>Tylenchomorpha</taxon>
        <taxon>Tylenchoidea</taxon>
        <taxon>Meloidogynidae</taxon>
        <taxon>Meloidogyninae</taxon>
        <taxon>Meloidogyne</taxon>
    </lineage>
</organism>
<comment type="similarity">
    <text evidence="2 13">Belongs to the class-I aminoacyl-tRNA synthetase family.</text>
</comment>
<dbReference type="Gene3D" id="1.10.730.10">
    <property type="entry name" value="Isoleucyl-tRNA Synthetase, Domain 1"/>
    <property type="match status" value="1"/>
</dbReference>
<dbReference type="HAMAP" id="MF_00098">
    <property type="entry name" value="Met_tRNA_synth_type1"/>
    <property type="match status" value="1"/>
</dbReference>
<keyword evidence="10 13" id="KW-0030">Aminoacyl-tRNA synthetase</keyword>
<evidence type="ECO:0000313" key="17">
    <source>
        <dbReference type="Proteomes" id="UP000605970"/>
    </source>
</evidence>
<evidence type="ECO:0000259" key="14">
    <source>
        <dbReference type="Pfam" id="PF09334"/>
    </source>
</evidence>
<dbReference type="InterPro" id="IPR001412">
    <property type="entry name" value="aa-tRNA-synth_I_CS"/>
</dbReference>
<dbReference type="InterPro" id="IPR015413">
    <property type="entry name" value="Methionyl/Leucyl_tRNA_Synth"/>
</dbReference>
<evidence type="ECO:0000256" key="1">
    <source>
        <dbReference type="ARBA" id="ARBA00004496"/>
    </source>
</evidence>
<dbReference type="AlphaFoldDB" id="A0A8S9ZX46"/>
<dbReference type="EC" id="6.1.1.10" evidence="3"/>
<dbReference type="NCBIfam" id="TIGR00398">
    <property type="entry name" value="metG"/>
    <property type="match status" value="1"/>
</dbReference>
<keyword evidence="5" id="KW-0963">Cytoplasm</keyword>
<evidence type="ECO:0000256" key="12">
    <source>
        <dbReference type="ARBA" id="ARBA00047364"/>
    </source>
</evidence>
<keyword evidence="7 13" id="KW-0547">Nucleotide-binding</keyword>
<dbReference type="PANTHER" id="PTHR45765">
    <property type="entry name" value="METHIONINE--TRNA LIGASE"/>
    <property type="match status" value="1"/>
</dbReference>
<dbReference type="SUPFAM" id="SSF47323">
    <property type="entry name" value="Anticodon-binding domain of a subclass of class I aminoacyl-tRNA synthetases"/>
    <property type="match status" value="1"/>
</dbReference>
<evidence type="ECO:0000256" key="5">
    <source>
        <dbReference type="ARBA" id="ARBA00022490"/>
    </source>
</evidence>
<sequence length="595" mass="67932">MTTQFQRFSEPNFLQNQQPESIVPIEGRRNILVCAALPYVNNVPHLGNIIGAVLSADVFVRYCRMREYQCLYICGTDEYGTATELRALTEGVSPKEICDKFHKLHKEVYDWFGIAFDCFGRTSSEHQTELVQDMFLKIYNNGFTSLDIQKQLHCSNCDKFLADRFVNGICPHCKFPDARGDQCDKCGKLLDGIELIDPKCLICGNEPLVRETEHIFLNLDQLTSKVQNYLDNVIKSPGSHWSTTAISITRSWMKTGLERRSITRDLKWGIPVPLKQFSSKVFYVWFDAVIGYLSITKSLLGPKWINWWKNPDNVELYNFLGKDNVPFHSIIFPACLAASGEIYTNPRHLCATEYLNYEGQKFSKSRGLGVFGDTVAEIGIPPDVLRFYLICMRPEGQDTSFCWDDLVLKVNSELLANLGNFVNRALSFLSNFFSGIQPSIEISQIEEELFIRIDEDLKEFICAMENVRMRDALHTILSISRRGNQYMQAGKPWVLIKSDKKEDNLRAQTIIGVSANISLFISIMLQPFMPTTSAQIRYQCNIPSPMVLPEHFALFLKTGHKHNKPSPLFTKIETTKVKEWKALYDGDQDFKGCNG</sequence>
<dbReference type="CDD" id="cd00814">
    <property type="entry name" value="MetRS_core"/>
    <property type="match status" value="1"/>
</dbReference>
<evidence type="ECO:0000256" key="8">
    <source>
        <dbReference type="ARBA" id="ARBA00022840"/>
    </source>
</evidence>
<comment type="catalytic activity">
    <reaction evidence="12">
        <text>tRNA(Met) + L-methionine + ATP = L-methionyl-tRNA(Met) + AMP + diphosphate</text>
        <dbReference type="Rhea" id="RHEA:13481"/>
        <dbReference type="Rhea" id="RHEA-COMP:9667"/>
        <dbReference type="Rhea" id="RHEA-COMP:9698"/>
        <dbReference type="ChEBI" id="CHEBI:30616"/>
        <dbReference type="ChEBI" id="CHEBI:33019"/>
        <dbReference type="ChEBI" id="CHEBI:57844"/>
        <dbReference type="ChEBI" id="CHEBI:78442"/>
        <dbReference type="ChEBI" id="CHEBI:78530"/>
        <dbReference type="ChEBI" id="CHEBI:456215"/>
        <dbReference type="EC" id="6.1.1.10"/>
    </reaction>
</comment>
<dbReference type="InterPro" id="IPR014729">
    <property type="entry name" value="Rossmann-like_a/b/a_fold"/>
</dbReference>
<keyword evidence="9 13" id="KW-0648">Protein biosynthesis</keyword>
<comment type="caution">
    <text evidence="16">The sequence shown here is derived from an EMBL/GenBank/DDBJ whole genome shotgun (WGS) entry which is preliminary data.</text>
</comment>
<evidence type="ECO:0000256" key="10">
    <source>
        <dbReference type="ARBA" id="ARBA00023146"/>
    </source>
</evidence>
<reference evidence="16" key="1">
    <citation type="journal article" date="2020" name="Ecol. Evol.">
        <title>Genome structure and content of the rice root-knot nematode (Meloidogyne graminicola).</title>
        <authorList>
            <person name="Phan N.T."/>
            <person name="Danchin E.G.J."/>
            <person name="Klopp C."/>
            <person name="Perfus-Barbeoch L."/>
            <person name="Kozlowski D.K."/>
            <person name="Koutsovoulos G.D."/>
            <person name="Lopez-Roques C."/>
            <person name="Bouchez O."/>
            <person name="Zahm M."/>
            <person name="Besnard G."/>
            <person name="Bellafiore S."/>
        </authorList>
    </citation>
    <scope>NUCLEOTIDE SEQUENCE</scope>
    <source>
        <strain evidence="16">VN-18</strain>
    </source>
</reference>
<evidence type="ECO:0000256" key="3">
    <source>
        <dbReference type="ARBA" id="ARBA00012838"/>
    </source>
</evidence>
<gene>
    <name evidence="16" type="ORF">Mgra_00002816</name>
</gene>
<comment type="subcellular location">
    <subcellularLocation>
        <location evidence="1">Cytoplasm</location>
    </subcellularLocation>
</comment>
<name>A0A8S9ZX46_9BILA</name>
<dbReference type="CDD" id="cd07957">
    <property type="entry name" value="Anticodon_Ia_Met"/>
    <property type="match status" value="1"/>
</dbReference>
<dbReference type="FunFam" id="2.20.28.20:FF:000001">
    <property type="entry name" value="Methionine--tRNA ligase"/>
    <property type="match status" value="1"/>
</dbReference>
<dbReference type="InterPro" id="IPR009080">
    <property type="entry name" value="tRNAsynth_Ia_anticodon-bd"/>
</dbReference>
<dbReference type="PROSITE" id="PS00178">
    <property type="entry name" value="AA_TRNA_LIGASE_I"/>
    <property type="match status" value="1"/>
</dbReference>
<dbReference type="PRINTS" id="PR01041">
    <property type="entry name" value="TRNASYNTHMET"/>
</dbReference>
<dbReference type="Gene3D" id="2.20.28.20">
    <property type="entry name" value="Methionyl-tRNA synthetase, Zn-domain"/>
    <property type="match status" value="1"/>
</dbReference>
<dbReference type="GO" id="GO:0004825">
    <property type="term" value="F:methionine-tRNA ligase activity"/>
    <property type="evidence" value="ECO:0007669"/>
    <property type="project" value="UniProtKB-EC"/>
</dbReference>
<feature type="domain" description="Methionyl/Leucyl tRNA synthetase" evidence="14">
    <location>
        <begin position="31"/>
        <end position="425"/>
    </location>
</feature>
<dbReference type="InterPro" id="IPR033911">
    <property type="entry name" value="MetRS_core"/>
</dbReference>
<evidence type="ECO:0000256" key="2">
    <source>
        <dbReference type="ARBA" id="ARBA00005594"/>
    </source>
</evidence>
<dbReference type="PANTHER" id="PTHR45765:SF1">
    <property type="entry name" value="METHIONINE--TRNA LIGASE, CYTOPLASMIC"/>
    <property type="match status" value="1"/>
</dbReference>
<dbReference type="GO" id="GO:0006431">
    <property type="term" value="P:methionyl-tRNA aminoacylation"/>
    <property type="evidence" value="ECO:0007669"/>
    <property type="project" value="InterPro"/>
</dbReference>
<evidence type="ECO:0000313" key="16">
    <source>
        <dbReference type="EMBL" id="KAF7637841.1"/>
    </source>
</evidence>
<evidence type="ECO:0000256" key="11">
    <source>
        <dbReference type="ARBA" id="ARBA00030904"/>
    </source>
</evidence>
<dbReference type="GO" id="GO:0005829">
    <property type="term" value="C:cytosol"/>
    <property type="evidence" value="ECO:0007669"/>
    <property type="project" value="TreeGrafter"/>
</dbReference>
<dbReference type="SUPFAM" id="SSF57770">
    <property type="entry name" value="Methionyl-tRNA synthetase (MetRS), Zn-domain"/>
    <property type="match status" value="1"/>
</dbReference>
<evidence type="ECO:0000259" key="15">
    <source>
        <dbReference type="Pfam" id="PF19303"/>
    </source>
</evidence>
<dbReference type="EMBL" id="JABEBT010000017">
    <property type="protein sequence ID" value="KAF7637841.1"/>
    <property type="molecule type" value="Genomic_DNA"/>
</dbReference>
<dbReference type="InterPro" id="IPR014758">
    <property type="entry name" value="Met-tRNA_synth"/>
</dbReference>
<dbReference type="InterPro" id="IPR023458">
    <property type="entry name" value="Met-tRNA_ligase_1"/>
</dbReference>
<evidence type="ECO:0000256" key="9">
    <source>
        <dbReference type="ARBA" id="ARBA00022917"/>
    </source>
</evidence>
<dbReference type="GO" id="GO:0005524">
    <property type="term" value="F:ATP binding"/>
    <property type="evidence" value="ECO:0007669"/>
    <property type="project" value="UniProtKB-KW"/>
</dbReference>
<evidence type="ECO:0000256" key="13">
    <source>
        <dbReference type="RuleBase" id="RU363039"/>
    </source>
</evidence>
<feature type="domain" description="Methionyl-tRNA synthetase anticodon-binding" evidence="15">
    <location>
        <begin position="442"/>
        <end position="588"/>
    </location>
</feature>
<evidence type="ECO:0000256" key="6">
    <source>
        <dbReference type="ARBA" id="ARBA00022598"/>
    </source>
</evidence>